<dbReference type="Gene3D" id="3.30.70.1450">
    <property type="entry name" value="Regulator of K+ conductance, C-terminal domain"/>
    <property type="match status" value="1"/>
</dbReference>
<dbReference type="PANTHER" id="PTHR43833:SF7">
    <property type="entry name" value="KTR SYSTEM POTASSIUM UPTAKE PROTEIN C"/>
    <property type="match status" value="1"/>
</dbReference>
<feature type="domain" description="RCK N-terminal" evidence="1">
    <location>
        <begin position="5"/>
        <end position="121"/>
    </location>
</feature>
<dbReference type="KEGG" id="vne:CFK40_19430"/>
<proteinExistence type="predicted"/>
<dbReference type="Pfam" id="PF02080">
    <property type="entry name" value="TrkA_C"/>
    <property type="match status" value="1"/>
</dbReference>
<evidence type="ECO:0000259" key="2">
    <source>
        <dbReference type="PROSITE" id="PS51202"/>
    </source>
</evidence>
<dbReference type="PROSITE" id="PS51201">
    <property type="entry name" value="RCK_N"/>
    <property type="match status" value="1"/>
</dbReference>
<dbReference type="AlphaFoldDB" id="A0A221MHC2"/>
<dbReference type="SUPFAM" id="SSF116726">
    <property type="entry name" value="TrkA C-terminal domain-like"/>
    <property type="match status" value="1"/>
</dbReference>
<dbReference type="Proteomes" id="UP000204391">
    <property type="component" value="Chromosome"/>
</dbReference>
<dbReference type="InterPro" id="IPR036291">
    <property type="entry name" value="NAD(P)-bd_dom_sf"/>
</dbReference>
<dbReference type="Pfam" id="PF02254">
    <property type="entry name" value="TrkA_N"/>
    <property type="match status" value="1"/>
</dbReference>
<feature type="domain" description="RCK C-terminal" evidence="2">
    <location>
        <begin position="138"/>
        <end position="221"/>
    </location>
</feature>
<reference evidence="3 4" key="1">
    <citation type="journal article" date="2003" name="Int. J. Syst. Evol. Microbiol.">
        <title>Virgibacillus carmonensis sp. nov., Virgibacillus necropolis sp. nov. and Virgibacillus picturae sp. nov., three novel species isolated from deteriorated mural paintings, transfer of the species of the genus salibacillus to Virgibacillus, as Virgibacillus marismortui comb. nov. and Virgibacillus salexigens comb. nov., and emended description of the genus Virgibacillus.</title>
        <authorList>
            <person name="Heyrman J."/>
            <person name="Logan N.A."/>
            <person name="Busse H.J."/>
            <person name="Balcaen A."/>
            <person name="Lebbe L."/>
            <person name="Rodriguez-Diaz M."/>
            <person name="Swings J."/>
            <person name="De Vos P."/>
        </authorList>
    </citation>
    <scope>NUCLEOTIDE SEQUENCE [LARGE SCALE GENOMIC DNA]</scope>
    <source>
        <strain evidence="3 4">LMG 19488</strain>
    </source>
</reference>
<evidence type="ECO:0000313" key="4">
    <source>
        <dbReference type="Proteomes" id="UP000204391"/>
    </source>
</evidence>
<dbReference type="InterPro" id="IPR006037">
    <property type="entry name" value="RCK_C"/>
</dbReference>
<dbReference type="GO" id="GO:0006813">
    <property type="term" value="P:potassium ion transport"/>
    <property type="evidence" value="ECO:0007669"/>
    <property type="project" value="InterPro"/>
</dbReference>
<dbReference type="Gene3D" id="3.40.50.720">
    <property type="entry name" value="NAD(P)-binding Rossmann-like Domain"/>
    <property type="match status" value="1"/>
</dbReference>
<evidence type="ECO:0000259" key="1">
    <source>
        <dbReference type="PROSITE" id="PS51201"/>
    </source>
</evidence>
<evidence type="ECO:0000313" key="3">
    <source>
        <dbReference type="EMBL" id="ASN07031.1"/>
    </source>
</evidence>
<organism evidence="3 4">
    <name type="scientific">Virgibacillus necropolis</name>
    <dbReference type="NCBI Taxonomy" id="163877"/>
    <lineage>
        <taxon>Bacteria</taxon>
        <taxon>Bacillati</taxon>
        <taxon>Bacillota</taxon>
        <taxon>Bacilli</taxon>
        <taxon>Bacillales</taxon>
        <taxon>Bacillaceae</taxon>
        <taxon>Virgibacillus</taxon>
    </lineage>
</organism>
<dbReference type="PROSITE" id="PS51202">
    <property type="entry name" value="RCK_C"/>
    <property type="match status" value="1"/>
</dbReference>
<dbReference type="GO" id="GO:0008324">
    <property type="term" value="F:monoatomic cation transmembrane transporter activity"/>
    <property type="evidence" value="ECO:0007669"/>
    <property type="project" value="InterPro"/>
</dbReference>
<sequence length="221" mass="24513">MKNKEMQTALIGLGKFGGSLCKEFTKLGASVLAMDSNPDKVKEYSTIATHVIHANPKDEEVLKELGIRNFDLAVVSLGDDIQSSILTTLALKEVGVIKVWAKAQSKYHGTILDKVGADRVIYPEQDIAKRLAYHVVSDKILDYIELSNEHSILEMIATKKINNKTIQELDVRAKFGCTIVGIKKQENIIISPSADERIYNGDILVVIGSNSELKKFEKKEL</sequence>
<accession>A0A221MHC2</accession>
<dbReference type="SUPFAM" id="SSF51735">
    <property type="entry name" value="NAD(P)-binding Rossmann-fold domains"/>
    <property type="match status" value="1"/>
</dbReference>
<dbReference type="InterPro" id="IPR003148">
    <property type="entry name" value="RCK_N"/>
</dbReference>
<keyword evidence="4" id="KW-1185">Reference proteome</keyword>
<dbReference type="InterPro" id="IPR050721">
    <property type="entry name" value="Trk_Ktr_HKT_K-transport"/>
</dbReference>
<dbReference type="PANTHER" id="PTHR43833">
    <property type="entry name" value="POTASSIUM CHANNEL PROTEIN 2-RELATED-RELATED"/>
    <property type="match status" value="1"/>
</dbReference>
<dbReference type="RefSeq" id="WP_089534025.1">
    <property type="nucleotide sequence ID" value="NZ_CP022437.1"/>
</dbReference>
<gene>
    <name evidence="3" type="ORF">CFK40_19430</name>
</gene>
<dbReference type="OrthoDB" id="9776294at2"/>
<dbReference type="InterPro" id="IPR036721">
    <property type="entry name" value="RCK_C_sf"/>
</dbReference>
<name>A0A221MHC2_9BACI</name>
<dbReference type="EMBL" id="CP022437">
    <property type="protein sequence ID" value="ASN07031.1"/>
    <property type="molecule type" value="Genomic_DNA"/>
</dbReference>
<protein>
    <submittedName>
        <fullName evidence="3">Potassium transporter Trk</fullName>
    </submittedName>
</protein>